<gene>
    <name evidence="2" type="ORF">A4U43_C05F2890</name>
</gene>
<sequence length="90" mass="9810">MGHPPTDSPLLDSSEQVYISSLALLKMLKHGRAGVPMEVMGLMLGEFVDEYTVRVVDVFAMPQSGTGVSAEAVDHVFQTNMLDMLKQTGR</sequence>
<dbReference type="AlphaFoldDB" id="A0A5P1ERF0"/>
<dbReference type="OMA" id="PVCDTAM"/>
<feature type="domain" description="MPN" evidence="1">
    <location>
        <begin position="17"/>
        <end position="90"/>
    </location>
</feature>
<dbReference type="InterPro" id="IPR000555">
    <property type="entry name" value="JAMM/MPN+_dom"/>
</dbReference>
<evidence type="ECO:0000313" key="2">
    <source>
        <dbReference type="EMBL" id="ONK67707.1"/>
    </source>
</evidence>
<organism evidence="2 3">
    <name type="scientific">Asparagus officinalis</name>
    <name type="common">Garden asparagus</name>
    <dbReference type="NCBI Taxonomy" id="4686"/>
    <lineage>
        <taxon>Eukaryota</taxon>
        <taxon>Viridiplantae</taxon>
        <taxon>Streptophyta</taxon>
        <taxon>Embryophyta</taxon>
        <taxon>Tracheophyta</taxon>
        <taxon>Spermatophyta</taxon>
        <taxon>Magnoliopsida</taxon>
        <taxon>Liliopsida</taxon>
        <taxon>Asparagales</taxon>
        <taxon>Asparagaceae</taxon>
        <taxon>Asparagoideae</taxon>
        <taxon>Asparagus</taxon>
    </lineage>
</organism>
<dbReference type="EMBL" id="CM007385">
    <property type="protein sequence ID" value="ONK67707.1"/>
    <property type="molecule type" value="Genomic_DNA"/>
</dbReference>
<evidence type="ECO:0000259" key="1">
    <source>
        <dbReference type="PROSITE" id="PS50249"/>
    </source>
</evidence>
<protein>
    <recommendedName>
        <fullName evidence="1">MPN domain-containing protein</fullName>
    </recommendedName>
</protein>
<dbReference type="GO" id="GO:0008237">
    <property type="term" value="F:metallopeptidase activity"/>
    <property type="evidence" value="ECO:0007669"/>
    <property type="project" value="InterPro"/>
</dbReference>
<dbReference type="Proteomes" id="UP000243459">
    <property type="component" value="Chromosome 5"/>
</dbReference>
<accession>A0A5P1ERF0</accession>
<proteinExistence type="predicted"/>
<evidence type="ECO:0000313" key="3">
    <source>
        <dbReference type="Proteomes" id="UP000243459"/>
    </source>
</evidence>
<dbReference type="PROSITE" id="PS50249">
    <property type="entry name" value="MPN"/>
    <property type="match status" value="1"/>
</dbReference>
<dbReference type="PANTHER" id="PTHR10410">
    <property type="entry name" value="EUKARYOTIC TRANSLATION INITIATION FACTOR 3 -RELATED"/>
    <property type="match status" value="1"/>
</dbReference>
<dbReference type="InterPro" id="IPR037518">
    <property type="entry name" value="MPN"/>
</dbReference>
<dbReference type="InterPro" id="IPR050242">
    <property type="entry name" value="JAMM_MPN+_peptidase_M67A"/>
</dbReference>
<dbReference type="SUPFAM" id="SSF102712">
    <property type="entry name" value="JAB1/MPN domain"/>
    <property type="match status" value="1"/>
</dbReference>
<reference evidence="3" key="1">
    <citation type="journal article" date="2017" name="Nat. Commun.">
        <title>The asparagus genome sheds light on the origin and evolution of a young Y chromosome.</title>
        <authorList>
            <person name="Harkess A."/>
            <person name="Zhou J."/>
            <person name="Xu C."/>
            <person name="Bowers J.E."/>
            <person name="Van der Hulst R."/>
            <person name="Ayyampalayam S."/>
            <person name="Mercati F."/>
            <person name="Riccardi P."/>
            <person name="McKain M.R."/>
            <person name="Kakrana A."/>
            <person name="Tang H."/>
            <person name="Ray J."/>
            <person name="Groenendijk J."/>
            <person name="Arikit S."/>
            <person name="Mathioni S.M."/>
            <person name="Nakano M."/>
            <person name="Shan H."/>
            <person name="Telgmann-Rauber A."/>
            <person name="Kanno A."/>
            <person name="Yue Z."/>
            <person name="Chen H."/>
            <person name="Li W."/>
            <person name="Chen Y."/>
            <person name="Xu X."/>
            <person name="Zhang Y."/>
            <person name="Luo S."/>
            <person name="Chen H."/>
            <person name="Gao J."/>
            <person name="Mao Z."/>
            <person name="Pires J.C."/>
            <person name="Luo M."/>
            <person name="Kudrna D."/>
            <person name="Wing R.A."/>
            <person name="Meyers B.C."/>
            <person name="Yi K."/>
            <person name="Kong H."/>
            <person name="Lavrijsen P."/>
            <person name="Sunseri F."/>
            <person name="Falavigna A."/>
            <person name="Ye Y."/>
            <person name="Leebens-Mack J.H."/>
            <person name="Chen G."/>
        </authorList>
    </citation>
    <scope>NUCLEOTIDE SEQUENCE [LARGE SCALE GENOMIC DNA]</scope>
    <source>
        <strain evidence="3">cv. DH0086</strain>
    </source>
</reference>
<dbReference type="Gene3D" id="3.40.140.10">
    <property type="entry name" value="Cytidine Deaminase, domain 2"/>
    <property type="match status" value="1"/>
</dbReference>
<dbReference type="Pfam" id="PF01398">
    <property type="entry name" value="JAB"/>
    <property type="match status" value="1"/>
</dbReference>
<dbReference type="Gramene" id="ONK67707">
    <property type="protein sequence ID" value="ONK67707"/>
    <property type="gene ID" value="A4U43_C05F2890"/>
</dbReference>
<name>A0A5P1ERF0_ASPOF</name>
<keyword evidence="3" id="KW-1185">Reference proteome</keyword>